<dbReference type="InterPro" id="IPR050639">
    <property type="entry name" value="SSR_resolvase"/>
</dbReference>
<dbReference type="EMBL" id="JBJIAA010000006">
    <property type="protein sequence ID" value="MFL0250553.1"/>
    <property type="molecule type" value="Genomic_DNA"/>
</dbReference>
<dbReference type="Gene3D" id="3.40.50.1390">
    <property type="entry name" value="Resolvase, N-terminal catalytic domain"/>
    <property type="match status" value="1"/>
</dbReference>
<evidence type="ECO:0000313" key="5">
    <source>
        <dbReference type="Proteomes" id="UP001623592"/>
    </source>
</evidence>
<dbReference type="InterPro" id="IPR036162">
    <property type="entry name" value="Resolvase-like_N_sf"/>
</dbReference>
<dbReference type="RefSeq" id="WP_406787217.1">
    <property type="nucleotide sequence ID" value="NZ_JBJIAA010000006.1"/>
</dbReference>
<keyword evidence="1" id="KW-0175">Coiled coil</keyword>
<dbReference type="InterPro" id="IPR025827">
    <property type="entry name" value="Zn_ribbon_recom_dom"/>
</dbReference>
<keyword evidence="5" id="KW-1185">Reference proteome</keyword>
<comment type="caution">
    <text evidence="4">The sequence shown here is derived from an EMBL/GenBank/DDBJ whole genome shotgun (WGS) entry which is preliminary data.</text>
</comment>
<dbReference type="PANTHER" id="PTHR30461">
    <property type="entry name" value="DNA-INVERTASE FROM LAMBDOID PROPHAGE"/>
    <property type="match status" value="1"/>
</dbReference>
<dbReference type="CDD" id="cd03768">
    <property type="entry name" value="SR_ResInv"/>
    <property type="match status" value="1"/>
</dbReference>
<dbReference type="InterPro" id="IPR038109">
    <property type="entry name" value="DNA_bind_recomb_sf"/>
</dbReference>
<dbReference type="Pfam" id="PF13408">
    <property type="entry name" value="Zn_ribbon_recom"/>
    <property type="match status" value="1"/>
</dbReference>
<accession>A0ABW8TFW1</accession>
<dbReference type="PANTHER" id="PTHR30461:SF23">
    <property type="entry name" value="DNA RECOMBINASE-RELATED"/>
    <property type="match status" value="1"/>
</dbReference>
<dbReference type="SMART" id="SM00857">
    <property type="entry name" value="Resolvase"/>
    <property type="match status" value="1"/>
</dbReference>
<dbReference type="Pfam" id="PF07508">
    <property type="entry name" value="Recombinase"/>
    <property type="match status" value="1"/>
</dbReference>
<reference evidence="4 5" key="1">
    <citation type="submission" date="2024-11" db="EMBL/GenBank/DDBJ databases">
        <authorList>
            <person name="Heng Y.C."/>
            <person name="Lim A.C.H."/>
            <person name="Lee J.K.Y."/>
            <person name="Kittelmann S."/>
        </authorList>
    </citation>
    <scope>NUCLEOTIDE SEQUENCE [LARGE SCALE GENOMIC DNA]</scope>
    <source>
        <strain evidence="4 5">WILCCON 0114</strain>
    </source>
</reference>
<dbReference type="Proteomes" id="UP001623592">
    <property type="component" value="Unassembled WGS sequence"/>
</dbReference>
<proteinExistence type="predicted"/>
<evidence type="ECO:0000256" key="1">
    <source>
        <dbReference type="SAM" id="Coils"/>
    </source>
</evidence>
<evidence type="ECO:0000259" key="2">
    <source>
        <dbReference type="PROSITE" id="PS51736"/>
    </source>
</evidence>
<organism evidence="4 5">
    <name type="scientific">Clostridium neuense</name>
    <dbReference type="NCBI Taxonomy" id="1728934"/>
    <lineage>
        <taxon>Bacteria</taxon>
        <taxon>Bacillati</taxon>
        <taxon>Bacillota</taxon>
        <taxon>Clostridia</taxon>
        <taxon>Eubacteriales</taxon>
        <taxon>Clostridiaceae</taxon>
        <taxon>Clostridium</taxon>
    </lineage>
</organism>
<feature type="domain" description="Recombinase" evidence="3">
    <location>
        <begin position="166"/>
        <end position="322"/>
    </location>
</feature>
<name>A0ABW8TFW1_9CLOT</name>
<sequence>MIAAIYSRKSKFTGKGESIENQIELCREYCKNNLRDKNITDFLIYEDEGFSGKNIHRPQFQKMLIDAAAKKFDILICYRLDRISRNVADFSTLINKLHQLEIGFVSIREQFDTTTPMGRAMMYIASVFAQLERETIAERVRDNMLELAKTGRWLGGTIPLGYTSLPITYIDEDMKERKMVKLKQVPEELKTIKTIFKKYLELKSLSQVETYALQNNLKTKRGANFSKSNIKIILNNPVYVKADDSIIIYLKSKGITTCGIPDGEHGILTYNKQKSIVTDDGRTIRNTRDTSEWIAAVSSQKGIIEADKWIEVQKILCENKDKFPNEGKTHNALLTGKLKCALCDSNMQVAHGHVSKKTGQKIFYYVCPIKKHSKNTSCSNKNAKVAEVDPIVITKLKNLAVDRKSLLDNLMSNLKISNDQNEVVDKEETLTNLISEKERQIENLITKLSIDSSIDELLIKKIKELKLEVEELKNKVKNTKLIKEEYNDTELTLSFINMLLNRCSIIDSLDLEEQKELIHNLIDEIYWNGNDDSLEITFIGGKTYKKNDF</sequence>
<dbReference type="SUPFAM" id="SSF53041">
    <property type="entry name" value="Resolvase-like"/>
    <property type="match status" value="1"/>
</dbReference>
<feature type="domain" description="Resolvase/invertase-type recombinase catalytic" evidence="2">
    <location>
        <begin position="2"/>
        <end position="151"/>
    </location>
</feature>
<dbReference type="PROSITE" id="PS51736">
    <property type="entry name" value="RECOMBINASES_3"/>
    <property type="match status" value="1"/>
</dbReference>
<dbReference type="Pfam" id="PF00239">
    <property type="entry name" value="Resolvase"/>
    <property type="match status" value="1"/>
</dbReference>
<dbReference type="PROSITE" id="PS51737">
    <property type="entry name" value="RECOMBINASE_DNA_BIND"/>
    <property type="match status" value="1"/>
</dbReference>
<evidence type="ECO:0000313" key="4">
    <source>
        <dbReference type="EMBL" id="MFL0250553.1"/>
    </source>
</evidence>
<protein>
    <submittedName>
        <fullName evidence="4">Recombinase family protein</fullName>
    </submittedName>
</protein>
<evidence type="ECO:0000259" key="3">
    <source>
        <dbReference type="PROSITE" id="PS51737"/>
    </source>
</evidence>
<dbReference type="InterPro" id="IPR006119">
    <property type="entry name" value="Resolv_N"/>
</dbReference>
<feature type="coiled-coil region" evidence="1">
    <location>
        <begin position="427"/>
        <end position="489"/>
    </location>
</feature>
<gene>
    <name evidence="4" type="ORF">ACJDT4_08985</name>
</gene>
<dbReference type="Gene3D" id="3.90.1750.20">
    <property type="entry name" value="Putative Large Serine Recombinase, Chain B, Domain 2"/>
    <property type="match status" value="2"/>
</dbReference>
<dbReference type="InterPro" id="IPR011109">
    <property type="entry name" value="DNA_bind_recombinase_dom"/>
</dbReference>